<organism evidence="5">
    <name type="scientific">uncultured Segetibacter sp</name>
    <dbReference type="NCBI Taxonomy" id="481133"/>
    <lineage>
        <taxon>Bacteria</taxon>
        <taxon>Pseudomonadati</taxon>
        <taxon>Bacteroidota</taxon>
        <taxon>Chitinophagia</taxon>
        <taxon>Chitinophagales</taxon>
        <taxon>Chitinophagaceae</taxon>
        <taxon>Segetibacter</taxon>
        <taxon>environmental samples</taxon>
    </lineage>
</organism>
<evidence type="ECO:0000256" key="2">
    <source>
        <dbReference type="ARBA" id="ARBA00023125"/>
    </source>
</evidence>
<dbReference type="Gene3D" id="1.10.10.10">
    <property type="entry name" value="Winged helix-like DNA-binding domain superfamily/Winged helix DNA-binding domain"/>
    <property type="match status" value="1"/>
</dbReference>
<dbReference type="Pfam" id="PF01638">
    <property type="entry name" value="HxlR"/>
    <property type="match status" value="1"/>
</dbReference>
<dbReference type="InterPro" id="IPR036390">
    <property type="entry name" value="WH_DNA-bd_sf"/>
</dbReference>
<dbReference type="InterPro" id="IPR036388">
    <property type="entry name" value="WH-like_DNA-bd_sf"/>
</dbReference>
<dbReference type="AlphaFoldDB" id="A0A6J4TYX1"/>
<sequence length="139" mass="15859">MENSVSFTTAINRSISRSKSKEKIISFCEAKSCPVQFVLAVNDTLNVINGKWKLPIIGSLLFNKKRFTEIQRNIPKITPRMLSKELKDLEMNGIVKRTVYDTLPVSVEYELTNSARSLGEVLDKMLEWGLQHRKSVLSK</sequence>
<proteinExistence type="predicted"/>
<keyword evidence="2" id="KW-0238">DNA-binding</keyword>
<reference evidence="5" key="1">
    <citation type="submission" date="2020-02" db="EMBL/GenBank/DDBJ databases">
        <authorList>
            <person name="Meier V. D."/>
        </authorList>
    </citation>
    <scope>NUCLEOTIDE SEQUENCE</scope>
    <source>
        <strain evidence="5">AVDCRST_MAG96</strain>
    </source>
</reference>
<name>A0A6J4TYX1_9BACT</name>
<evidence type="ECO:0000256" key="3">
    <source>
        <dbReference type="ARBA" id="ARBA00023163"/>
    </source>
</evidence>
<evidence type="ECO:0000259" key="4">
    <source>
        <dbReference type="PROSITE" id="PS51118"/>
    </source>
</evidence>
<protein>
    <submittedName>
        <fullName evidence="5">Transcriptional regulator, HxlR family</fullName>
    </submittedName>
</protein>
<evidence type="ECO:0000256" key="1">
    <source>
        <dbReference type="ARBA" id="ARBA00023015"/>
    </source>
</evidence>
<keyword evidence="1" id="KW-0805">Transcription regulation</keyword>
<dbReference type="GO" id="GO:0003677">
    <property type="term" value="F:DNA binding"/>
    <property type="evidence" value="ECO:0007669"/>
    <property type="project" value="UniProtKB-KW"/>
</dbReference>
<gene>
    <name evidence="5" type="ORF">AVDCRST_MAG96-3872</name>
</gene>
<dbReference type="EMBL" id="CADCVN010001513">
    <property type="protein sequence ID" value="CAA9535517.1"/>
    <property type="molecule type" value="Genomic_DNA"/>
</dbReference>
<evidence type="ECO:0000313" key="5">
    <source>
        <dbReference type="EMBL" id="CAA9535517.1"/>
    </source>
</evidence>
<keyword evidence="3" id="KW-0804">Transcription</keyword>
<dbReference type="PROSITE" id="PS51118">
    <property type="entry name" value="HTH_HXLR"/>
    <property type="match status" value="1"/>
</dbReference>
<dbReference type="SUPFAM" id="SSF46785">
    <property type="entry name" value="Winged helix' DNA-binding domain"/>
    <property type="match status" value="1"/>
</dbReference>
<dbReference type="PANTHER" id="PTHR33204">
    <property type="entry name" value="TRANSCRIPTIONAL REGULATOR, MARR FAMILY"/>
    <property type="match status" value="1"/>
</dbReference>
<accession>A0A6J4TYX1</accession>
<dbReference type="InterPro" id="IPR002577">
    <property type="entry name" value="HTH_HxlR"/>
</dbReference>
<feature type="domain" description="HTH hxlR-type" evidence="4">
    <location>
        <begin position="33"/>
        <end position="137"/>
    </location>
</feature>